<keyword evidence="11" id="KW-1185">Reference proteome</keyword>
<dbReference type="InterPro" id="IPR039421">
    <property type="entry name" value="Type_1_exporter"/>
</dbReference>
<dbReference type="PANTHER" id="PTHR43394">
    <property type="entry name" value="ATP-DEPENDENT PERMEASE MDL1, MITOCHONDRIAL"/>
    <property type="match status" value="1"/>
</dbReference>
<dbReference type="PANTHER" id="PTHR43394:SF1">
    <property type="entry name" value="ATP-BINDING CASSETTE SUB-FAMILY B MEMBER 10, MITOCHONDRIAL"/>
    <property type="match status" value="1"/>
</dbReference>
<keyword evidence="2 7" id="KW-0812">Transmembrane</keyword>
<comment type="subcellular location">
    <subcellularLocation>
        <location evidence="1">Cell membrane</location>
        <topology evidence="1">Multi-pass membrane protein</topology>
    </subcellularLocation>
</comment>
<evidence type="ECO:0000256" key="6">
    <source>
        <dbReference type="ARBA" id="ARBA00023136"/>
    </source>
</evidence>
<dbReference type="PROSITE" id="PS50893">
    <property type="entry name" value="ABC_TRANSPORTER_2"/>
    <property type="match status" value="1"/>
</dbReference>
<dbReference type="EMBL" id="JANQAO010000002">
    <property type="protein sequence ID" value="MDM5147601.1"/>
    <property type="molecule type" value="Genomic_DNA"/>
</dbReference>
<name>A0ABT7QLW6_9GAMM</name>
<evidence type="ECO:0000256" key="5">
    <source>
        <dbReference type="ARBA" id="ARBA00022989"/>
    </source>
</evidence>
<reference evidence="10" key="2">
    <citation type="journal article" date="2023" name="Microbiome">
        <title>Synthase-selected sorting approach identifies a beta-lactone synthase in a nudibranch symbiotic bacterium.</title>
        <authorList>
            <person name="Dzunkova M."/>
            <person name="La Clair J.J."/>
            <person name="Tyml T."/>
            <person name="Doud D."/>
            <person name="Schulz F."/>
            <person name="Piquer-Esteban S."/>
            <person name="Porcel Sanchis D."/>
            <person name="Osborn A."/>
            <person name="Robinson D."/>
            <person name="Louie K.B."/>
            <person name="Bowen B.P."/>
            <person name="Bowers R.M."/>
            <person name="Lee J."/>
            <person name="Arnau V."/>
            <person name="Diaz-Villanueva W."/>
            <person name="Stepanauskas R."/>
            <person name="Gosliner T."/>
            <person name="Date S.V."/>
            <person name="Northen T.R."/>
            <person name="Cheng J.F."/>
            <person name="Burkart M.D."/>
            <person name="Woyke T."/>
        </authorList>
    </citation>
    <scope>NUCLEOTIDE SEQUENCE</scope>
    <source>
        <strain evidence="10">Df01</strain>
    </source>
</reference>
<dbReference type="Pfam" id="PF00664">
    <property type="entry name" value="ABC_membrane"/>
    <property type="match status" value="1"/>
</dbReference>
<dbReference type="GO" id="GO:0005524">
    <property type="term" value="F:ATP binding"/>
    <property type="evidence" value="ECO:0007669"/>
    <property type="project" value="UniProtKB-KW"/>
</dbReference>
<dbReference type="InterPro" id="IPR003593">
    <property type="entry name" value="AAA+_ATPase"/>
</dbReference>
<feature type="transmembrane region" description="Helical" evidence="7">
    <location>
        <begin position="127"/>
        <end position="146"/>
    </location>
</feature>
<dbReference type="SUPFAM" id="SSF52540">
    <property type="entry name" value="P-loop containing nucleoside triphosphate hydrolases"/>
    <property type="match status" value="1"/>
</dbReference>
<proteinExistence type="predicted"/>
<dbReference type="PROSITE" id="PS00211">
    <property type="entry name" value="ABC_TRANSPORTER_1"/>
    <property type="match status" value="1"/>
</dbReference>
<comment type="caution">
    <text evidence="10">The sequence shown here is derived from an EMBL/GenBank/DDBJ whole genome shotgun (WGS) entry which is preliminary data.</text>
</comment>
<dbReference type="InterPro" id="IPR027417">
    <property type="entry name" value="P-loop_NTPase"/>
</dbReference>
<evidence type="ECO:0000256" key="2">
    <source>
        <dbReference type="ARBA" id="ARBA00022692"/>
    </source>
</evidence>
<keyword evidence="5 7" id="KW-1133">Transmembrane helix</keyword>
<dbReference type="Gene3D" id="1.20.1560.10">
    <property type="entry name" value="ABC transporter type 1, transmembrane domain"/>
    <property type="match status" value="1"/>
</dbReference>
<evidence type="ECO:0000256" key="3">
    <source>
        <dbReference type="ARBA" id="ARBA00022741"/>
    </source>
</evidence>
<keyword evidence="4 10" id="KW-0067">ATP-binding</keyword>
<gene>
    <name evidence="10" type="ORF">NQX30_04355</name>
</gene>
<dbReference type="Proteomes" id="UP001168167">
    <property type="component" value="Unassembled WGS sequence"/>
</dbReference>
<reference evidence="10" key="1">
    <citation type="submission" date="2022-08" db="EMBL/GenBank/DDBJ databases">
        <authorList>
            <person name="Dzunkova M."/>
            <person name="La Clair J."/>
            <person name="Tyml T."/>
            <person name="Doud D."/>
            <person name="Schulz F."/>
            <person name="Piquer S."/>
            <person name="Porcel Sanchis D."/>
            <person name="Osborn A."/>
            <person name="Robinson D."/>
            <person name="Louie K.B."/>
            <person name="Bowen B.P."/>
            <person name="Bowers R."/>
            <person name="Lee J."/>
            <person name="Arnau Llombart V."/>
            <person name="Diaz Villanueva W."/>
            <person name="Gosliner T."/>
            <person name="Northen T."/>
            <person name="Cheng J.-F."/>
            <person name="Burkart M.D."/>
            <person name="Woyke T."/>
        </authorList>
    </citation>
    <scope>NUCLEOTIDE SEQUENCE</scope>
    <source>
        <strain evidence="10">Df01</strain>
    </source>
</reference>
<keyword evidence="3" id="KW-0547">Nucleotide-binding</keyword>
<protein>
    <submittedName>
        <fullName evidence="10">ATP-binding cassette domain-containing protein</fullName>
    </submittedName>
</protein>
<evidence type="ECO:0000313" key="11">
    <source>
        <dbReference type="Proteomes" id="UP001168167"/>
    </source>
</evidence>
<dbReference type="InterPro" id="IPR011527">
    <property type="entry name" value="ABC1_TM_dom"/>
</dbReference>
<evidence type="ECO:0000259" key="9">
    <source>
        <dbReference type="PROSITE" id="PS50929"/>
    </source>
</evidence>
<accession>A0ABT7QLW6</accession>
<dbReference type="Gene3D" id="3.40.50.300">
    <property type="entry name" value="P-loop containing nucleotide triphosphate hydrolases"/>
    <property type="match status" value="1"/>
</dbReference>
<feature type="domain" description="ABC transmembrane type-1" evidence="9">
    <location>
        <begin position="27"/>
        <end position="308"/>
    </location>
</feature>
<dbReference type="SUPFAM" id="SSF90123">
    <property type="entry name" value="ABC transporter transmembrane region"/>
    <property type="match status" value="1"/>
</dbReference>
<dbReference type="InterPro" id="IPR036640">
    <property type="entry name" value="ABC1_TM_sf"/>
</dbReference>
<organism evidence="10 11">
    <name type="scientific">Candidatus Doriopsillibacter californiensis</name>
    <dbReference type="NCBI Taxonomy" id="2970740"/>
    <lineage>
        <taxon>Bacteria</taxon>
        <taxon>Pseudomonadati</taxon>
        <taxon>Pseudomonadota</taxon>
        <taxon>Gammaproteobacteria</taxon>
        <taxon>Candidatus Tethybacterales</taxon>
        <taxon>Candidatus Persebacteraceae</taxon>
        <taxon>Candidatus Doriopsillibacter</taxon>
    </lineage>
</organism>
<evidence type="ECO:0000313" key="10">
    <source>
        <dbReference type="EMBL" id="MDM5147601.1"/>
    </source>
</evidence>
<feature type="transmembrane region" description="Helical" evidence="7">
    <location>
        <begin position="26"/>
        <end position="45"/>
    </location>
</feature>
<dbReference type="InterPro" id="IPR003439">
    <property type="entry name" value="ABC_transporter-like_ATP-bd"/>
</dbReference>
<dbReference type="InterPro" id="IPR017871">
    <property type="entry name" value="ABC_transporter-like_CS"/>
</dbReference>
<dbReference type="PROSITE" id="PS50929">
    <property type="entry name" value="ABC_TM1F"/>
    <property type="match status" value="1"/>
</dbReference>
<feature type="domain" description="ABC transporter" evidence="8">
    <location>
        <begin position="340"/>
        <end position="576"/>
    </location>
</feature>
<feature type="transmembrane region" description="Helical" evidence="7">
    <location>
        <begin position="65"/>
        <end position="87"/>
    </location>
</feature>
<evidence type="ECO:0000256" key="7">
    <source>
        <dbReference type="SAM" id="Phobius"/>
    </source>
</evidence>
<feature type="transmembrane region" description="Helical" evidence="7">
    <location>
        <begin position="158"/>
        <end position="181"/>
    </location>
</feature>
<evidence type="ECO:0000256" key="1">
    <source>
        <dbReference type="ARBA" id="ARBA00004651"/>
    </source>
</evidence>
<dbReference type="SMART" id="SM00382">
    <property type="entry name" value="AAA"/>
    <property type="match status" value="1"/>
</dbReference>
<evidence type="ECO:0000256" key="4">
    <source>
        <dbReference type="ARBA" id="ARBA00022840"/>
    </source>
</evidence>
<dbReference type="Pfam" id="PF00005">
    <property type="entry name" value="ABC_tran"/>
    <property type="match status" value="1"/>
</dbReference>
<sequence>MEITQSERRRLARLYLPYLLRHRAPFIGMVTCMLAVAALEPLLPMMMKPLLDSAENTDFFVQPTWLPYVLLGLITLLSLFSYGRSYLGGWLNVTMQKKLRDDMTAHLLRLPLNHRQTETLGKTTSRFMAFVPALASPVLPVFTALVQETVKTAVYLSWMFYLQWKLACIVLVAVPFVSLLIKILGTKMKIAATRAQRDIAASQSHLNETVRLLPIIKLASDSTAEHSLRDKFSSLRGAQLRQQIVIAAGQPLSQMIIAIPSAVILVYVVDALLNAQMSSGDVAAFVGVMLLMPRSVRVITRSTSIFEELIVAAREISYFLGTDTEIDNGKTTIARAQGAIAFENISFAYNQNTQLVLDDVSLTLAPGETVALVGRSGAGKTTLANLLPRFYTPTAGVIRLDNHDLREISLASLRHQIALVTQEPLLFDDTVAINVAYPDGGAADIDKVERALKNAAANDFVAALPHGIQTRIGENGAYLSGGQRQRLALARAFYRDAPIIILDEATSALDSETETTIKEAMRRLLIGRTAIIIAHRFSTIDFADRIIVLDGGKIIASGTVATLRHTCPLFAELYDAQII</sequence>
<feature type="transmembrane region" description="Helical" evidence="7">
    <location>
        <begin position="244"/>
        <end position="269"/>
    </location>
</feature>
<keyword evidence="6 7" id="KW-0472">Membrane</keyword>
<evidence type="ECO:0000259" key="8">
    <source>
        <dbReference type="PROSITE" id="PS50893"/>
    </source>
</evidence>